<dbReference type="Ensembl" id="ENSFCTT00005014312.1">
    <property type="protein sequence ID" value="ENSFCTP00005009486.1"/>
    <property type="gene ID" value="ENSFCTG00005005198.1"/>
</dbReference>
<evidence type="ECO:0000259" key="7">
    <source>
        <dbReference type="PROSITE" id="PS50058"/>
    </source>
</evidence>
<reference evidence="8" key="2">
    <citation type="submission" date="2025-08" db="UniProtKB">
        <authorList>
            <consortium name="Ensembl"/>
        </authorList>
    </citation>
    <scope>IDENTIFICATION</scope>
    <source>
        <strain evidence="8">breed Abyssinian</strain>
    </source>
</reference>
<keyword evidence="2 5" id="KW-1003">Cell membrane</keyword>
<dbReference type="PRINTS" id="PR00321">
    <property type="entry name" value="GPROTEING"/>
</dbReference>
<evidence type="ECO:0000256" key="6">
    <source>
        <dbReference type="SAM" id="MobiDB-lite"/>
    </source>
</evidence>
<evidence type="ECO:0000256" key="2">
    <source>
        <dbReference type="ARBA" id="ARBA00022475"/>
    </source>
</evidence>
<reference evidence="8" key="3">
    <citation type="submission" date="2025-09" db="UniProtKB">
        <authorList>
            <consortium name="Ensembl"/>
        </authorList>
    </citation>
    <scope>IDENTIFICATION</scope>
    <source>
        <strain evidence="8">breed Abyssinian</strain>
    </source>
</reference>
<dbReference type="CDD" id="cd00068">
    <property type="entry name" value="GGL"/>
    <property type="match status" value="1"/>
</dbReference>
<dbReference type="InterPro" id="IPR036284">
    <property type="entry name" value="GGL_sf"/>
</dbReference>
<protein>
    <recommendedName>
        <fullName evidence="5">Guanine nucleotide-binding protein subunit gamma</fullName>
    </recommendedName>
</protein>
<dbReference type="Proteomes" id="UP000823872">
    <property type="component" value="Chromosome B3"/>
</dbReference>
<evidence type="ECO:0000313" key="8">
    <source>
        <dbReference type="Ensembl" id="ENSFCTP00005009486.1"/>
    </source>
</evidence>
<dbReference type="GeneTree" id="ENSGT01100000263497"/>
<dbReference type="Gene3D" id="4.10.260.10">
    <property type="entry name" value="Transducin (heterotrimeric G protein), gamma chain"/>
    <property type="match status" value="1"/>
</dbReference>
<evidence type="ECO:0000256" key="4">
    <source>
        <dbReference type="ARBA" id="ARBA00023224"/>
    </source>
</evidence>
<evidence type="ECO:0000313" key="9">
    <source>
        <dbReference type="Proteomes" id="UP000823872"/>
    </source>
</evidence>
<gene>
    <name evidence="8" type="primary">GNG2</name>
</gene>
<feature type="compositionally biased region" description="Low complexity" evidence="6">
    <location>
        <begin position="69"/>
        <end position="78"/>
    </location>
</feature>
<dbReference type="Pfam" id="PF00631">
    <property type="entry name" value="G-gamma"/>
    <property type="match status" value="1"/>
</dbReference>
<dbReference type="SUPFAM" id="SSF48670">
    <property type="entry name" value="Transducin (heterotrimeric G protein), gamma chain"/>
    <property type="match status" value="1"/>
</dbReference>
<dbReference type="PROSITE" id="PS50058">
    <property type="entry name" value="G_PROTEIN_GAMMA"/>
    <property type="match status" value="1"/>
</dbReference>
<proteinExistence type="inferred from homology"/>
<sequence length="132" mass="13969">MIEDKAGWGLVPGLQAPLLHTHSAQRAAAAAPWQLLLLLGWAGPGWAGCAGCAGLPCTHRLPRRRPAALRRAAGAQPRSASEPQALGTQEVSKAAADLMAYCEAHAKEDPLLTPVPASENPFREKKFFCAIL</sequence>
<feature type="region of interest" description="Disordered" evidence="6">
    <location>
        <begin position="68"/>
        <end position="89"/>
    </location>
</feature>
<evidence type="ECO:0000256" key="3">
    <source>
        <dbReference type="ARBA" id="ARBA00023136"/>
    </source>
</evidence>
<dbReference type="InterPro" id="IPR001770">
    <property type="entry name" value="G-protein_gamma"/>
</dbReference>
<comment type="subunit">
    <text evidence="5">G proteins are composed of 3 units; alpha, beta and gamma.</text>
</comment>
<feature type="domain" description="G protein gamma" evidence="7">
    <location>
        <begin position="90"/>
        <end position="132"/>
    </location>
</feature>
<comment type="similarity">
    <text evidence="1 5">Belongs to the G protein gamma family.</text>
</comment>
<accession>A0ABI7WGW5</accession>
<comment type="subcellular location">
    <subcellularLocation>
        <location evidence="5">Cell membrane</location>
        <topology evidence="5">Lipid-anchor</topology>
        <orientation evidence="5">Cytoplasmic side</orientation>
    </subcellularLocation>
</comment>
<keyword evidence="3 5" id="KW-0472">Membrane</keyword>
<keyword evidence="5" id="KW-0449">Lipoprotein</keyword>
<comment type="function">
    <text evidence="5">Guanine nucleotide-binding proteins (G proteins) are involved as a modulator or transducer in various transmembrane signaling systems. The beta and gamma chains are required for the GTPase activity, for replacement of GDP by GTP, and for G protein-effector interaction.</text>
</comment>
<dbReference type="InterPro" id="IPR015898">
    <property type="entry name" value="G-protein_gamma-like_dom"/>
</dbReference>
<keyword evidence="4 5" id="KW-0807">Transducer</keyword>
<evidence type="ECO:0000256" key="5">
    <source>
        <dbReference type="RuleBase" id="RU004973"/>
    </source>
</evidence>
<dbReference type="PANTHER" id="PTHR13809">
    <property type="entry name" value="GUANINE NUCLEOTIDE-BINDING PROTEIN GAMMA SUBUNIT"/>
    <property type="match status" value="1"/>
</dbReference>
<keyword evidence="9" id="KW-1185">Reference proteome</keyword>
<name>A0ABI7WGW5_FELCA</name>
<organism evidence="8 9">
    <name type="scientific">Felis catus</name>
    <name type="common">Cat</name>
    <name type="synonym">Felis silvestris catus</name>
    <dbReference type="NCBI Taxonomy" id="9685"/>
    <lineage>
        <taxon>Eukaryota</taxon>
        <taxon>Metazoa</taxon>
        <taxon>Chordata</taxon>
        <taxon>Craniata</taxon>
        <taxon>Vertebrata</taxon>
        <taxon>Euteleostomi</taxon>
        <taxon>Mammalia</taxon>
        <taxon>Eutheria</taxon>
        <taxon>Laurasiatheria</taxon>
        <taxon>Carnivora</taxon>
        <taxon>Feliformia</taxon>
        <taxon>Felidae</taxon>
        <taxon>Felinae</taxon>
        <taxon>Felis</taxon>
    </lineage>
</organism>
<evidence type="ECO:0000256" key="1">
    <source>
        <dbReference type="ARBA" id="ARBA00007431"/>
    </source>
</evidence>
<reference evidence="8 9" key="1">
    <citation type="submission" date="2021-02" db="EMBL/GenBank/DDBJ databases">
        <title>Safari Cat Assemblies.</title>
        <authorList>
            <person name="Bredemeyer K.R."/>
            <person name="Murphy W.J."/>
        </authorList>
    </citation>
    <scope>NUCLEOTIDE SEQUENCE [LARGE SCALE GENOMIC DNA]</scope>
</reference>
<dbReference type="SMART" id="SM00224">
    <property type="entry name" value="GGL"/>
    <property type="match status" value="1"/>
</dbReference>
<feature type="compositionally biased region" description="Polar residues" evidence="6">
    <location>
        <begin position="79"/>
        <end position="89"/>
    </location>
</feature>
<dbReference type="SMART" id="SM01224">
    <property type="entry name" value="G_gamma"/>
    <property type="match status" value="1"/>
</dbReference>